<dbReference type="PRINTS" id="PR00404">
    <property type="entry name" value="MADSDOMAIN"/>
</dbReference>
<protein>
    <submittedName>
        <fullName evidence="7">Putative transcription factor MADS-type1 family</fullName>
    </submittedName>
</protein>
<dbReference type="PANTHER" id="PTHR48019">
    <property type="entry name" value="SERUM RESPONSE FACTOR HOMOLOG"/>
    <property type="match status" value="1"/>
</dbReference>
<keyword evidence="2" id="KW-0805">Transcription regulation</keyword>
<evidence type="ECO:0000259" key="6">
    <source>
        <dbReference type="PROSITE" id="PS50066"/>
    </source>
</evidence>
<evidence type="ECO:0000256" key="2">
    <source>
        <dbReference type="ARBA" id="ARBA00023015"/>
    </source>
</evidence>
<dbReference type="SMART" id="SM00432">
    <property type="entry name" value="MADS"/>
    <property type="match status" value="1"/>
</dbReference>
<keyword evidence="3" id="KW-0238">DNA-binding</keyword>
<dbReference type="GO" id="GO:0005634">
    <property type="term" value="C:nucleus"/>
    <property type="evidence" value="ECO:0007669"/>
    <property type="project" value="UniProtKB-SubCell"/>
</dbReference>
<evidence type="ECO:0000313" key="7">
    <source>
        <dbReference type="EMBL" id="RHN50483.1"/>
    </source>
</evidence>
<organism evidence="7">
    <name type="scientific">Medicago truncatula</name>
    <name type="common">Barrel medic</name>
    <name type="synonym">Medicago tribuloides</name>
    <dbReference type="NCBI Taxonomy" id="3880"/>
    <lineage>
        <taxon>Eukaryota</taxon>
        <taxon>Viridiplantae</taxon>
        <taxon>Streptophyta</taxon>
        <taxon>Embryophyta</taxon>
        <taxon>Tracheophyta</taxon>
        <taxon>Spermatophyta</taxon>
        <taxon>Magnoliopsida</taxon>
        <taxon>eudicotyledons</taxon>
        <taxon>Gunneridae</taxon>
        <taxon>Pentapetalae</taxon>
        <taxon>rosids</taxon>
        <taxon>fabids</taxon>
        <taxon>Fabales</taxon>
        <taxon>Fabaceae</taxon>
        <taxon>Papilionoideae</taxon>
        <taxon>50 kb inversion clade</taxon>
        <taxon>NPAAA clade</taxon>
        <taxon>Hologalegina</taxon>
        <taxon>IRL clade</taxon>
        <taxon>Trifolieae</taxon>
        <taxon>Medicago</taxon>
    </lineage>
</organism>
<gene>
    <name evidence="7" type="ORF">MtrunA17_Chr6g0457851</name>
</gene>
<dbReference type="InterPro" id="IPR050142">
    <property type="entry name" value="MADS-box/MEF2_TF"/>
</dbReference>
<reference evidence="7" key="1">
    <citation type="journal article" date="2018" name="Nat. Plants">
        <title>Whole-genome landscape of Medicago truncatula symbiotic genes.</title>
        <authorList>
            <person name="Pecrix Y."/>
            <person name="Gamas P."/>
            <person name="Carrere S."/>
        </authorList>
    </citation>
    <scope>NUCLEOTIDE SEQUENCE</scope>
    <source>
        <tissue evidence="7">Leaves</tissue>
    </source>
</reference>
<dbReference type="Pfam" id="PF00319">
    <property type="entry name" value="SRF-TF"/>
    <property type="match status" value="1"/>
</dbReference>
<dbReference type="InterPro" id="IPR036879">
    <property type="entry name" value="TF_MADSbox_sf"/>
</dbReference>
<dbReference type="EMBL" id="PSQE01000006">
    <property type="protein sequence ID" value="RHN50483.1"/>
    <property type="molecule type" value="Genomic_DNA"/>
</dbReference>
<proteinExistence type="predicted"/>
<sequence length="356" mass="41717">MIVFFFLLEKMGRGRISMELIQKEKSRKTTFQKRKNGLMKKVNEFSILCDVDVCVILYAPNFEAQGFVEPETWPKDKREVQRILQKYYNTTSDRRPKIYDVQEYFKERMKKIKFEISKVRKEKIKMMYPSWDESYNSLGVEQVRSFASMLDSKLDACNQRMHMLKGDLKGKTIAHESHKVDILIGNPNLASKPSSYFNLMQNNMFEAKIHPPLMNINDKTPLGFWQLQLGQSSQPSSMISNAQSSYYVESQEGRYPQSYPCKQIDVNWANWANRVDTNVTCDLKIDMKRKDVAENDENLSPYYYNGNASTMQSYPFAMHSLPFQNLSYLPHGFQLNGFNDINMLQAHKFNYMDGRK</sequence>
<comment type="caution">
    <text evidence="7">The sequence shown here is derived from an EMBL/GenBank/DDBJ whole genome shotgun (WGS) entry which is preliminary data.</text>
</comment>
<keyword evidence="5" id="KW-0539">Nucleus</keyword>
<name>A0A396HCY5_MEDTR</name>
<dbReference type="Gramene" id="rna34766">
    <property type="protein sequence ID" value="RHN50483.1"/>
    <property type="gene ID" value="gene34766"/>
</dbReference>
<evidence type="ECO:0000256" key="4">
    <source>
        <dbReference type="ARBA" id="ARBA00023163"/>
    </source>
</evidence>
<dbReference type="AlphaFoldDB" id="A0A396HCY5"/>
<accession>A0A396HCY5</accession>
<evidence type="ECO:0000256" key="3">
    <source>
        <dbReference type="ARBA" id="ARBA00023125"/>
    </source>
</evidence>
<feature type="domain" description="MADS-box" evidence="6">
    <location>
        <begin position="11"/>
        <end position="71"/>
    </location>
</feature>
<dbReference type="Proteomes" id="UP000265566">
    <property type="component" value="Chromosome 6"/>
</dbReference>
<evidence type="ECO:0000256" key="5">
    <source>
        <dbReference type="ARBA" id="ARBA00023242"/>
    </source>
</evidence>
<keyword evidence="4" id="KW-0804">Transcription</keyword>
<dbReference type="CDD" id="cd00120">
    <property type="entry name" value="MADS"/>
    <property type="match status" value="1"/>
</dbReference>
<dbReference type="PROSITE" id="PS50066">
    <property type="entry name" value="MADS_BOX_2"/>
    <property type="match status" value="1"/>
</dbReference>
<dbReference type="Gene3D" id="3.40.1810.10">
    <property type="entry name" value="Transcription factor, MADS-box"/>
    <property type="match status" value="1"/>
</dbReference>
<dbReference type="InterPro" id="IPR002100">
    <property type="entry name" value="TF_MADSbox"/>
</dbReference>
<comment type="subcellular location">
    <subcellularLocation>
        <location evidence="1">Nucleus</location>
    </subcellularLocation>
</comment>
<dbReference type="GO" id="GO:0046983">
    <property type="term" value="F:protein dimerization activity"/>
    <property type="evidence" value="ECO:0007669"/>
    <property type="project" value="InterPro"/>
</dbReference>
<dbReference type="GO" id="GO:0003677">
    <property type="term" value="F:DNA binding"/>
    <property type="evidence" value="ECO:0007669"/>
    <property type="project" value="UniProtKB-KW"/>
</dbReference>
<evidence type="ECO:0000256" key="1">
    <source>
        <dbReference type="ARBA" id="ARBA00004123"/>
    </source>
</evidence>
<dbReference type="SUPFAM" id="SSF55455">
    <property type="entry name" value="SRF-like"/>
    <property type="match status" value="1"/>
</dbReference>